<evidence type="ECO:0000313" key="12">
    <source>
        <dbReference type="EMBL" id="KTD43375.1"/>
    </source>
</evidence>
<dbReference type="Proteomes" id="UP000054639">
    <property type="component" value="Unassembled WGS sequence"/>
</dbReference>
<evidence type="ECO:0000256" key="2">
    <source>
        <dbReference type="ARBA" id="ARBA00022448"/>
    </source>
</evidence>
<evidence type="ECO:0000256" key="6">
    <source>
        <dbReference type="ARBA" id="ARBA00022989"/>
    </source>
</evidence>
<gene>
    <name evidence="12" type="primary">nhaP</name>
    <name evidence="12" type="ORF">Lqua_3276</name>
    <name evidence="13" type="ORF">NCTC12376_02076</name>
</gene>
<feature type="transmembrane region" description="Helical" evidence="9">
    <location>
        <begin position="150"/>
        <end position="174"/>
    </location>
</feature>
<keyword evidence="4" id="KW-1003">Cell membrane</keyword>
<accession>A0A378KY15</accession>
<dbReference type="Pfam" id="PF02254">
    <property type="entry name" value="TrkA_N"/>
    <property type="match status" value="1"/>
</dbReference>
<dbReference type="EMBL" id="UGOW01000001">
    <property type="protein sequence ID" value="STY18258.1"/>
    <property type="molecule type" value="Genomic_DNA"/>
</dbReference>
<evidence type="ECO:0000259" key="11">
    <source>
        <dbReference type="Pfam" id="PF02254"/>
    </source>
</evidence>
<dbReference type="InterPro" id="IPR038770">
    <property type="entry name" value="Na+/solute_symporter_sf"/>
</dbReference>
<feature type="transmembrane region" description="Helical" evidence="9">
    <location>
        <begin position="54"/>
        <end position="71"/>
    </location>
</feature>
<dbReference type="Gene3D" id="1.20.1530.20">
    <property type="match status" value="1"/>
</dbReference>
<reference evidence="12 14" key="1">
    <citation type="submission" date="2015-11" db="EMBL/GenBank/DDBJ databases">
        <title>Genomic analysis of 38 Legionella species identifies large and diverse effector repertoires.</title>
        <authorList>
            <person name="Burstein D."/>
            <person name="Amaro F."/>
            <person name="Zusman T."/>
            <person name="Lifshitz Z."/>
            <person name="Cohen O."/>
            <person name="Gilbert J.A."/>
            <person name="Pupko T."/>
            <person name="Shuman H.A."/>
            <person name="Segal G."/>
        </authorList>
    </citation>
    <scope>NUCLEOTIDE SEQUENCE [LARGE SCALE GENOMIC DNA]</scope>
    <source>
        <strain evidence="12 14">ATCC 49507</strain>
    </source>
</reference>
<feature type="transmembrane region" description="Helical" evidence="9">
    <location>
        <begin position="223"/>
        <end position="239"/>
    </location>
</feature>
<dbReference type="PANTHER" id="PTHR32507">
    <property type="entry name" value="NA(+)/H(+) ANTIPORTER 1"/>
    <property type="match status" value="1"/>
</dbReference>
<feature type="transmembrane region" description="Helical" evidence="9">
    <location>
        <begin position="365"/>
        <end position="389"/>
    </location>
</feature>
<dbReference type="GO" id="GO:0015297">
    <property type="term" value="F:antiporter activity"/>
    <property type="evidence" value="ECO:0007669"/>
    <property type="project" value="UniProtKB-KW"/>
</dbReference>
<feature type="transmembrane region" description="Helical" evidence="9">
    <location>
        <begin position="92"/>
        <end position="112"/>
    </location>
</feature>
<dbReference type="AlphaFoldDB" id="A0A378KY15"/>
<dbReference type="InterPro" id="IPR003148">
    <property type="entry name" value="RCK_N"/>
</dbReference>
<dbReference type="InterPro" id="IPR006153">
    <property type="entry name" value="Cation/H_exchanger_TM"/>
</dbReference>
<dbReference type="SUPFAM" id="SSF51735">
    <property type="entry name" value="NAD(P)-binding Rossmann-fold domains"/>
    <property type="match status" value="1"/>
</dbReference>
<feature type="transmembrane region" description="Helical" evidence="9">
    <location>
        <begin position="118"/>
        <end position="138"/>
    </location>
</feature>
<evidence type="ECO:0000256" key="3">
    <source>
        <dbReference type="ARBA" id="ARBA00022449"/>
    </source>
</evidence>
<dbReference type="GO" id="GO:0006813">
    <property type="term" value="P:potassium ion transport"/>
    <property type="evidence" value="ECO:0007669"/>
    <property type="project" value="InterPro"/>
</dbReference>
<keyword evidence="7" id="KW-0406">Ion transport</keyword>
<protein>
    <submittedName>
        <fullName evidence="12">K(+)/H(+) antiporter NhaP</fullName>
    </submittedName>
    <submittedName>
        <fullName evidence="13">Potassium/proton antiporter</fullName>
    </submittedName>
</protein>
<evidence type="ECO:0000256" key="9">
    <source>
        <dbReference type="SAM" id="Phobius"/>
    </source>
</evidence>
<comment type="subcellular location">
    <subcellularLocation>
        <location evidence="1">Cell membrane</location>
        <topology evidence="1">Multi-pass membrane protein</topology>
    </subcellularLocation>
</comment>
<feature type="domain" description="Cation/H+ exchanger transmembrane" evidence="10">
    <location>
        <begin position="17"/>
        <end position="390"/>
    </location>
</feature>
<keyword evidence="3" id="KW-0050">Antiport</keyword>
<dbReference type="GO" id="GO:1902600">
    <property type="term" value="P:proton transmembrane transport"/>
    <property type="evidence" value="ECO:0007669"/>
    <property type="project" value="InterPro"/>
</dbReference>
<keyword evidence="6 9" id="KW-1133">Transmembrane helix</keyword>
<evidence type="ECO:0000313" key="13">
    <source>
        <dbReference type="EMBL" id="STY18258.1"/>
    </source>
</evidence>
<evidence type="ECO:0000256" key="4">
    <source>
        <dbReference type="ARBA" id="ARBA00022475"/>
    </source>
</evidence>
<evidence type="ECO:0000256" key="5">
    <source>
        <dbReference type="ARBA" id="ARBA00022692"/>
    </source>
</evidence>
<evidence type="ECO:0000313" key="15">
    <source>
        <dbReference type="Proteomes" id="UP000254230"/>
    </source>
</evidence>
<organism evidence="13 15">
    <name type="scientific">Legionella quateirensis</name>
    <dbReference type="NCBI Taxonomy" id="45072"/>
    <lineage>
        <taxon>Bacteria</taxon>
        <taxon>Pseudomonadati</taxon>
        <taxon>Pseudomonadota</taxon>
        <taxon>Gammaproteobacteria</taxon>
        <taxon>Legionellales</taxon>
        <taxon>Legionellaceae</taxon>
        <taxon>Legionella</taxon>
    </lineage>
</organism>
<dbReference type="OrthoDB" id="570124at2"/>
<feature type="transmembrane region" description="Helical" evidence="9">
    <location>
        <begin position="273"/>
        <end position="295"/>
    </location>
</feature>
<sequence length="596" mass="66117">MAELVLLLFALVLITGLMCQWLAWRLKIPVIIFLLVSGIIEGPILHWLNPDKQMGAMLNPFISLSAAIILFEGSLTLKFKNIPGLERVIQNLITFGAMLTWVLIALTTHFIVHFTWAMSFLFAAIMVVTGPTVIIPMLKILRPNANIANVLQWEGILIDPLGALLAVLVFEYIISDNINTGFWGDLLVFCKVLLISVGLGISSGFAFGIALRKYWIPEQLQNFAVLTLVCGVFAVSNYLVDDSGLLTVTLMGICLANIKNIELDDILNFKESLSILLISLLFIILAARINLATFISLGWPALALFAVIQFIIRPFNVYLSSLGSKLTLNERHLIAWIAPRGIIAAAISAIFALKLENLGNTESHQLVPLTFFIIVGTVLLQSITAKFLAIKLKVAEPKPKGFLIIGANPVAQGIAMQLLENNISVCLADQDWSLIRLAKMNGLTTYWGNPVSLHAEDNINLMPIKHLLIMTPQLELNILAAKHYRQEFGADSIFTIRTTDTQQEQIADKVHFKHGGRIIFGQNVTFDLLQNRLNSGAKIKTTTLTEQFSFAQYLAADEEQRWPLFAIDPNNAIFVFTVDARFTPDIGWKIIGIDCQ</sequence>
<keyword evidence="14" id="KW-1185">Reference proteome</keyword>
<dbReference type="Proteomes" id="UP000254230">
    <property type="component" value="Unassembled WGS sequence"/>
</dbReference>
<evidence type="ECO:0000256" key="7">
    <source>
        <dbReference type="ARBA" id="ARBA00023065"/>
    </source>
</evidence>
<dbReference type="STRING" id="45072.Lqua_3276"/>
<feature type="transmembrane region" description="Helical" evidence="9">
    <location>
        <begin position="30"/>
        <end position="48"/>
    </location>
</feature>
<feature type="transmembrane region" description="Helical" evidence="9">
    <location>
        <begin position="301"/>
        <end position="321"/>
    </location>
</feature>
<feature type="transmembrane region" description="Helical" evidence="9">
    <location>
        <begin position="333"/>
        <end position="353"/>
    </location>
</feature>
<feature type="transmembrane region" description="Helical" evidence="9">
    <location>
        <begin position="6"/>
        <end position="23"/>
    </location>
</feature>
<keyword evidence="2" id="KW-0813">Transport</keyword>
<evidence type="ECO:0000256" key="1">
    <source>
        <dbReference type="ARBA" id="ARBA00004651"/>
    </source>
</evidence>
<keyword evidence="5 9" id="KW-0812">Transmembrane</keyword>
<name>A0A378KY15_9GAMM</name>
<dbReference type="InterPro" id="IPR036291">
    <property type="entry name" value="NAD(P)-bd_dom_sf"/>
</dbReference>
<reference evidence="13 15" key="2">
    <citation type="submission" date="2018-06" db="EMBL/GenBank/DDBJ databases">
        <authorList>
            <consortium name="Pathogen Informatics"/>
            <person name="Doyle S."/>
        </authorList>
    </citation>
    <scope>NUCLEOTIDE SEQUENCE [LARGE SCALE GENOMIC DNA]</scope>
    <source>
        <strain evidence="13 15">NCTC12376</strain>
    </source>
</reference>
<dbReference type="PANTHER" id="PTHR32507:SF0">
    <property type="entry name" value="NA(+)_H(+) ANTIPORTER 2-RELATED"/>
    <property type="match status" value="1"/>
</dbReference>
<keyword evidence="8 9" id="KW-0472">Membrane</keyword>
<dbReference type="GO" id="GO:0005886">
    <property type="term" value="C:plasma membrane"/>
    <property type="evidence" value="ECO:0007669"/>
    <property type="project" value="UniProtKB-SubCell"/>
</dbReference>
<proteinExistence type="predicted"/>
<feature type="domain" description="RCK N-terminal" evidence="11">
    <location>
        <begin position="402"/>
        <end position="509"/>
    </location>
</feature>
<evidence type="ECO:0000256" key="8">
    <source>
        <dbReference type="ARBA" id="ARBA00023136"/>
    </source>
</evidence>
<evidence type="ECO:0000259" key="10">
    <source>
        <dbReference type="Pfam" id="PF00999"/>
    </source>
</evidence>
<dbReference type="Pfam" id="PF00999">
    <property type="entry name" value="Na_H_Exchanger"/>
    <property type="match status" value="1"/>
</dbReference>
<dbReference type="Gene3D" id="3.40.50.720">
    <property type="entry name" value="NAD(P)-binding Rossmann-like Domain"/>
    <property type="match status" value="1"/>
</dbReference>
<feature type="transmembrane region" description="Helical" evidence="9">
    <location>
        <begin position="186"/>
        <end position="211"/>
    </location>
</feature>
<dbReference type="RefSeq" id="WP_058475391.1">
    <property type="nucleotide sequence ID" value="NZ_CAAAIL010000020.1"/>
</dbReference>
<dbReference type="EMBL" id="LNYR01000048">
    <property type="protein sequence ID" value="KTD43375.1"/>
    <property type="molecule type" value="Genomic_DNA"/>
</dbReference>
<evidence type="ECO:0000313" key="14">
    <source>
        <dbReference type="Proteomes" id="UP000054639"/>
    </source>
</evidence>